<feature type="domain" description="UspA" evidence="2">
    <location>
        <begin position="68"/>
        <end position="217"/>
    </location>
</feature>
<accession>A0AAD5SKR7</accession>
<feature type="region of interest" description="Disordered" evidence="1">
    <location>
        <begin position="221"/>
        <end position="254"/>
    </location>
</feature>
<evidence type="ECO:0000259" key="2">
    <source>
        <dbReference type="Pfam" id="PF00582"/>
    </source>
</evidence>
<dbReference type="InterPro" id="IPR014729">
    <property type="entry name" value="Rossmann-like_a/b/a_fold"/>
</dbReference>
<sequence length="286" mass="30968">MPGKTDVTSLATSHTTDSQSALPPAPDFGAQRAQQDAHANTQQLEAVVAEHVHPEAEESSGEGRIERVVVVALDHSKNSDKAFHWALDNFLNPKKDLLVLLNVRSITALPGGFGSAYMDYSEYYTQMDEKARSDAHHLLQYYAAAARQNKVRRAFLAVKAIAMRGDPRDELVRKAKEVNADAVILGSRGMGAWRRAVLGSVSDHCIHHLACPVIVIKDNDPSSDHHTAKTDTAKSTSQASDKTKSTPPAGIDPQLRAIAEQTQGRIRIPFPINVPGTGLGANQANM</sequence>
<reference evidence="3" key="1">
    <citation type="submission" date="2020-05" db="EMBL/GenBank/DDBJ databases">
        <title>Phylogenomic resolution of chytrid fungi.</title>
        <authorList>
            <person name="Stajich J.E."/>
            <person name="Amses K."/>
            <person name="Simmons R."/>
            <person name="Seto K."/>
            <person name="Myers J."/>
            <person name="Bonds A."/>
            <person name="Quandt C.A."/>
            <person name="Barry K."/>
            <person name="Liu P."/>
            <person name="Grigoriev I."/>
            <person name="Longcore J.E."/>
            <person name="James T.Y."/>
        </authorList>
    </citation>
    <scope>NUCLEOTIDE SEQUENCE</scope>
    <source>
        <strain evidence="3">JEL0318</strain>
    </source>
</reference>
<dbReference type="PANTHER" id="PTHR31964:SF140">
    <property type="entry name" value="UNIVERSAL STRESS PROTEIN FAMILY PROTEIN"/>
    <property type="match status" value="1"/>
</dbReference>
<dbReference type="InterPro" id="IPR006016">
    <property type="entry name" value="UspA"/>
</dbReference>
<dbReference type="Pfam" id="PF00582">
    <property type="entry name" value="Usp"/>
    <property type="match status" value="1"/>
</dbReference>
<dbReference type="InterPro" id="IPR006015">
    <property type="entry name" value="Universal_stress_UspA"/>
</dbReference>
<dbReference type="PANTHER" id="PTHR31964">
    <property type="entry name" value="ADENINE NUCLEOTIDE ALPHA HYDROLASES-LIKE SUPERFAMILY PROTEIN"/>
    <property type="match status" value="1"/>
</dbReference>
<organism evidence="3 4">
    <name type="scientific">Rhizophlyctis rosea</name>
    <dbReference type="NCBI Taxonomy" id="64517"/>
    <lineage>
        <taxon>Eukaryota</taxon>
        <taxon>Fungi</taxon>
        <taxon>Fungi incertae sedis</taxon>
        <taxon>Chytridiomycota</taxon>
        <taxon>Chytridiomycota incertae sedis</taxon>
        <taxon>Chytridiomycetes</taxon>
        <taxon>Rhizophlyctidales</taxon>
        <taxon>Rhizophlyctidaceae</taxon>
        <taxon>Rhizophlyctis</taxon>
    </lineage>
</organism>
<proteinExistence type="predicted"/>
<dbReference type="AlphaFoldDB" id="A0AAD5SKR7"/>
<feature type="region of interest" description="Disordered" evidence="1">
    <location>
        <begin position="1"/>
        <end position="40"/>
    </location>
</feature>
<comment type="caution">
    <text evidence="3">The sequence shown here is derived from an EMBL/GenBank/DDBJ whole genome shotgun (WGS) entry which is preliminary data.</text>
</comment>
<dbReference type="CDD" id="cd23659">
    <property type="entry name" value="USP_At3g01520-like"/>
    <property type="match status" value="1"/>
</dbReference>
<gene>
    <name evidence="3" type="ORF">HK097_009936</name>
</gene>
<protein>
    <recommendedName>
        <fullName evidence="2">UspA domain-containing protein</fullName>
    </recommendedName>
</protein>
<dbReference type="Proteomes" id="UP001212841">
    <property type="component" value="Unassembled WGS sequence"/>
</dbReference>
<evidence type="ECO:0000313" key="4">
    <source>
        <dbReference type="Proteomes" id="UP001212841"/>
    </source>
</evidence>
<keyword evidence="4" id="KW-1185">Reference proteome</keyword>
<evidence type="ECO:0000313" key="3">
    <source>
        <dbReference type="EMBL" id="KAJ3057277.1"/>
    </source>
</evidence>
<feature type="compositionally biased region" description="Polar residues" evidence="1">
    <location>
        <begin position="1"/>
        <end position="21"/>
    </location>
</feature>
<feature type="compositionally biased region" description="Basic and acidic residues" evidence="1">
    <location>
        <begin position="221"/>
        <end position="232"/>
    </location>
</feature>
<dbReference type="EMBL" id="JADGJD010000007">
    <property type="protein sequence ID" value="KAJ3057277.1"/>
    <property type="molecule type" value="Genomic_DNA"/>
</dbReference>
<dbReference type="SUPFAM" id="SSF52402">
    <property type="entry name" value="Adenine nucleotide alpha hydrolases-like"/>
    <property type="match status" value="1"/>
</dbReference>
<evidence type="ECO:0000256" key="1">
    <source>
        <dbReference type="SAM" id="MobiDB-lite"/>
    </source>
</evidence>
<name>A0AAD5SKR7_9FUNG</name>
<dbReference type="PRINTS" id="PR01438">
    <property type="entry name" value="UNVRSLSTRESS"/>
</dbReference>
<dbReference type="Gene3D" id="3.40.50.620">
    <property type="entry name" value="HUPs"/>
    <property type="match status" value="1"/>
</dbReference>